<dbReference type="RefSeq" id="WP_201683698.1">
    <property type="nucleotide sequence ID" value="NZ_JAEQNA010000002.1"/>
</dbReference>
<dbReference type="Proteomes" id="UP000613011">
    <property type="component" value="Unassembled WGS sequence"/>
</dbReference>
<gene>
    <name evidence="2" type="ORF">JI739_09795</name>
</gene>
<dbReference type="Pfam" id="PF12697">
    <property type="entry name" value="Abhydrolase_6"/>
    <property type="match status" value="1"/>
</dbReference>
<evidence type="ECO:0000313" key="3">
    <source>
        <dbReference type="Proteomes" id="UP000613011"/>
    </source>
</evidence>
<dbReference type="InterPro" id="IPR000073">
    <property type="entry name" value="AB_hydrolase_1"/>
</dbReference>
<organism evidence="2 3">
    <name type="scientific">Ramlibacter aurantiacus</name>
    <dbReference type="NCBI Taxonomy" id="2801330"/>
    <lineage>
        <taxon>Bacteria</taxon>
        <taxon>Pseudomonadati</taxon>
        <taxon>Pseudomonadota</taxon>
        <taxon>Betaproteobacteria</taxon>
        <taxon>Burkholderiales</taxon>
        <taxon>Comamonadaceae</taxon>
        <taxon>Ramlibacter</taxon>
    </lineage>
</organism>
<comment type="caution">
    <text evidence="2">The sequence shown here is derived from an EMBL/GenBank/DDBJ whole genome shotgun (WGS) entry which is preliminary data.</text>
</comment>
<keyword evidence="3" id="KW-1185">Reference proteome</keyword>
<accession>A0A937D3E4</accession>
<feature type="domain" description="AB hydrolase-1" evidence="1">
    <location>
        <begin position="37"/>
        <end position="268"/>
    </location>
</feature>
<sequence length="275" mass="29058">MNLTQLSQRFPPRSVSTAGGRISLREARPAAGEAGVLVLLHGIGSASGSWVRQLDALGASHRVLAWDAPGYGDSEPLPMPRPTPHDYGRRVWQWLDALELDTPVTLVGHSLGALMASAAAVQQPERVKRLLLLAPAQGYGKADEAVRAQKRDDRLRNLDTLGPAGMAEKRGAAMLSPQAPAETVAYVRSVMAQVHPEGYRQATHMLAESDLAELLPQVRAPITVASGSADGITPAAGCRSLAERAGVPYVPLGEVGHSCALEAADALVPLIRENS</sequence>
<dbReference type="AlphaFoldDB" id="A0A937D3E4"/>
<keyword evidence="2" id="KW-0378">Hydrolase</keyword>
<dbReference type="Gene3D" id="3.40.50.1820">
    <property type="entry name" value="alpha/beta hydrolase"/>
    <property type="match status" value="1"/>
</dbReference>
<name>A0A937D3E4_9BURK</name>
<dbReference type="PANTHER" id="PTHR43689:SF8">
    <property type="entry name" value="ALPHA_BETA-HYDROLASES SUPERFAMILY PROTEIN"/>
    <property type="match status" value="1"/>
</dbReference>
<dbReference type="SUPFAM" id="SSF53474">
    <property type="entry name" value="alpha/beta-Hydrolases"/>
    <property type="match status" value="1"/>
</dbReference>
<dbReference type="InterPro" id="IPR029058">
    <property type="entry name" value="AB_hydrolase_fold"/>
</dbReference>
<dbReference type="EMBL" id="JAEQNA010000002">
    <property type="protein sequence ID" value="MBL0420635.1"/>
    <property type="molecule type" value="Genomic_DNA"/>
</dbReference>
<evidence type="ECO:0000259" key="1">
    <source>
        <dbReference type="Pfam" id="PF12697"/>
    </source>
</evidence>
<dbReference type="PANTHER" id="PTHR43689">
    <property type="entry name" value="HYDROLASE"/>
    <property type="match status" value="1"/>
</dbReference>
<dbReference type="GO" id="GO:0016787">
    <property type="term" value="F:hydrolase activity"/>
    <property type="evidence" value="ECO:0007669"/>
    <property type="project" value="UniProtKB-KW"/>
</dbReference>
<proteinExistence type="predicted"/>
<evidence type="ECO:0000313" key="2">
    <source>
        <dbReference type="EMBL" id="MBL0420635.1"/>
    </source>
</evidence>
<protein>
    <submittedName>
        <fullName evidence="2">Alpha/beta hydrolase</fullName>
    </submittedName>
</protein>
<reference evidence="2" key="1">
    <citation type="submission" date="2021-01" db="EMBL/GenBank/DDBJ databases">
        <title>Ramlibacter sp. strain AW1 16S ribosomal RNA gene Genome sequencing and assembly.</title>
        <authorList>
            <person name="Kang M."/>
        </authorList>
    </citation>
    <scope>NUCLEOTIDE SEQUENCE</scope>
    <source>
        <strain evidence="2">AW1</strain>
    </source>
</reference>
<dbReference type="PRINTS" id="PR00111">
    <property type="entry name" value="ABHYDROLASE"/>
</dbReference>